<sequence>MLKSVVGYGMRSYEKAVLKATWNDDSTSSEEHVEALIEYSNRPVKHDIALSIQSRINLKSPWKVVLKSITLIHRLLRDADESFTKDVLHANMILAVEDYLDQSTPVAAGESEFIVHYAYYVSHKLHTYNELGYWIERKFRDCSSPIEWVSSLPMQELERVFPLVMSSFDRLTSCHPSDQFDGVHPIEQKSHLLLFKDALRFYSFLTISIFQMIDQVNSFDTTTCEWMITQIAHFTKLNAKYKSWASKLCKLEIVDQSFLPNFETIPSGTIANLQTLLVGRSRNASKNKARSRSRTPKGNKPKSPSKASHTSTVEENGISEGKAGSDLDLCFPVPTSNSTDIDFLGISNLSIGAKRGKSEDFDFNGTNYE</sequence>
<dbReference type="GO" id="GO:0005546">
    <property type="term" value="F:phosphatidylinositol-4,5-bisphosphate binding"/>
    <property type="evidence" value="ECO:0007669"/>
    <property type="project" value="TreeGrafter"/>
</dbReference>
<dbReference type="GO" id="GO:0005905">
    <property type="term" value="C:clathrin-coated pit"/>
    <property type="evidence" value="ECO:0007669"/>
    <property type="project" value="TreeGrafter"/>
</dbReference>
<dbReference type="GO" id="GO:0032050">
    <property type="term" value="F:clathrin heavy chain binding"/>
    <property type="evidence" value="ECO:0007669"/>
    <property type="project" value="TreeGrafter"/>
</dbReference>
<dbReference type="GO" id="GO:0000149">
    <property type="term" value="F:SNARE binding"/>
    <property type="evidence" value="ECO:0007669"/>
    <property type="project" value="TreeGrafter"/>
</dbReference>
<dbReference type="Gene3D" id="1.25.40.90">
    <property type="match status" value="1"/>
</dbReference>
<dbReference type="PROSITE" id="PS50942">
    <property type="entry name" value="ENTH"/>
    <property type="match status" value="1"/>
</dbReference>
<feature type="region of interest" description="Disordered" evidence="1">
    <location>
        <begin position="282"/>
        <end position="320"/>
    </location>
</feature>
<dbReference type="SUPFAM" id="SSF48464">
    <property type="entry name" value="ENTH/VHS domain"/>
    <property type="match status" value="1"/>
</dbReference>
<name>A0A0H5R799_9EUKA</name>
<dbReference type="InterPro" id="IPR014712">
    <property type="entry name" value="ANTH_dom_sf"/>
</dbReference>
<feature type="compositionally biased region" description="Basic residues" evidence="1">
    <location>
        <begin position="283"/>
        <end position="300"/>
    </location>
</feature>
<dbReference type="SUPFAM" id="SSF89009">
    <property type="entry name" value="GAT-like domain"/>
    <property type="match status" value="1"/>
</dbReference>
<dbReference type="GO" id="GO:0048268">
    <property type="term" value="P:clathrin coat assembly"/>
    <property type="evidence" value="ECO:0007669"/>
    <property type="project" value="InterPro"/>
</dbReference>
<reference evidence="3" key="1">
    <citation type="submission" date="2015-04" db="EMBL/GenBank/DDBJ databases">
        <title>The genome sequence of the plant pathogenic Rhizarian Plasmodiophora brassicae reveals insights in its biotrophic life cycle and the origin of chitin synthesis.</title>
        <authorList>
            <person name="Schwelm A."/>
            <person name="Fogelqvist J."/>
            <person name="Knaust A."/>
            <person name="Julke S."/>
            <person name="Lilja T."/>
            <person name="Dhandapani V."/>
            <person name="Bonilla-Rosso G."/>
            <person name="Karlsson M."/>
            <person name="Shevchenko A."/>
            <person name="Choi S.R."/>
            <person name="Kim H.G."/>
            <person name="Park J.Y."/>
            <person name="Lim Y.P."/>
            <person name="Ludwig-Muller J."/>
            <person name="Dixelius C."/>
        </authorList>
    </citation>
    <scope>NUCLEOTIDE SEQUENCE</scope>
    <source>
        <tissue evidence="3">Potato root galls</tissue>
    </source>
</reference>
<feature type="domain" description="ENTH" evidence="2">
    <location>
        <begin position="5"/>
        <end position="135"/>
    </location>
</feature>
<dbReference type="InterPro" id="IPR008942">
    <property type="entry name" value="ENTH_VHS"/>
</dbReference>
<dbReference type="PANTHER" id="PTHR22951:SF5">
    <property type="entry name" value="PHOSPHATIDYLINOSITOL-BINDING CLATHRIN ASSEMBLY PROTEIN LAP"/>
    <property type="match status" value="1"/>
</dbReference>
<dbReference type="InterPro" id="IPR013809">
    <property type="entry name" value="ENTH"/>
</dbReference>
<dbReference type="GO" id="GO:0030136">
    <property type="term" value="C:clathrin-coated vesicle"/>
    <property type="evidence" value="ECO:0007669"/>
    <property type="project" value="InterPro"/>
</dbReference>
<dbReference type="SMART" id="SM00273">
    <property type="entry name" value="ENTH"/>
    <property type="match status" value="1"/>
</dbReference>
<dbReference type="Gene3D" id="1.20.58.150">
    <property type="entry name" value="ANTH domain"/>
    <property type="match status" value="1"/>
</dbReference>
<dbReference type="AlphaFoldDB" id="A0A0H5R799"/>
<accession>A0A0H5R799</accession>
<dbReference type="GO" id="GO:0072583">
    <property type="term" value="P:clathrin-dependent endocytosis"/>
    <property type="evidence" value="ECO:0007669"/>
    <property type="project" value="InterPro"/>
</dbReference>
<dbReference type="InterPro" id="IPR045192">
    <property type="entry name" value="AP180-like"/>
</dbReference>
<evidence type="ECO:0000259" key="2">
    <source>
        <dbReference type="PROSITE" id="PS50942"/>
    </source>
</evidence>
<dbReference type="PANTHER" id="PTHR22951">
    <property type="entry name" value="CLATHRIN ASSEMBLY PROTEIN"/>
    <property type="match status" value="1"/>
</dbReference>
<protein>
    <recommendedName>
        <fullName evidence="2">ENTH domain-containing protein</fullName>
    </recommendedName>
</protein>
<dbReference type="GO" id="GO:0006900">
    <property type="term" value="P:vesicle budding from membrane"/>
    <property type="evidence" value="ECO:0007669"/>
    <property type="project" value="TreeGrafter"/>
</dbReference>
<evidence type="ECO:0000256" key="1">
    <source>
        <dbReference type="SAM" id="MobiDB-lite"/>
    </source>
</evidence>
<organism evidence="3">
    <name type="scientific">Spongospora subterranea</name>
    <dbReference type="NCBI Taxonomy" id="70186"/>
    <lineage>
        <taxon>Eukaryota</taxon>
        <taxon>Sar</taxon>
        <taxon>Rhizaria</taxon>
        <taxon>Endomyxa</taxon>
        <taxon>Phytomyxea</taxon>
        <taxon>Plasmodiophorida</taxon>
        <taxon>Plasmodiophoridae</taxon>
        <taxon>Spongospora</taxon>
    </lineage>
</organism>
<dbReference type="GO" id="GO:0005545">
    <property type="term" value="F:1-phosphatidylinositol binding"/>
    <property type="evidence" value="ECO:0007669"/>
    <property type="project" value="InterPro"/>
</dbReference>
<dbReference type="EMBL" id="HACM01009583">
    <property type="protein sequence ID" value="CRZ10025.1"/>
    <property type="molecule type" value="Transcribed_RNA"/>
</dbReference>
<proteinExistence type="predicted"/>
<evidence type="ECO:0000313" key="3">
    <source>
        <dbReference type="EMBL" id="CRZ10025.1"/>
    </source>
</evidence>
<dbReference type="InterPro" id="IPR011417">
    <property type="entry name" value="ANTH_dom"/>
</dbReference>
<dbReference type="Pfam" id="PF07651">
    <property type="entry name" value="ANTH"/>
    <property type="match status" value="1"/>
</dbReference>
<feature type="compositionally biased region" description="Polar residues" evidence="1">
    <location>
        <begin position="305"/>
        <end position="314"/>
    </location>
</feature>